<reference evidence="2 3" key="1">
    <citation type="submission" date="2021-03" db="EMBL/GenBank/DDBJ databases">
        <title>Complete genome of Parasphingorhabdus_sp.JHSY0214.</title>
        <authorList>
            <person name="Yoo J.H."/>
            <person name="Bae J.W."/>
        </authorList>
    </citation>
    <scope>NUCLEOTIDE SEQUENCE [LARGE SCALE GENOMIC DNA]</scope>
    <source>
        <strain evidence="2 3">JHSY0214</strain>
    </source>
</reference>
<dbReference type="RefSeq" id="WP_207988332.1">
    <property type="nucleotide sequence ID" value="NZ_CP071794.1"/>
</dbReference>
<dbReference type="EMBL" id="CP071794">
    <property type="protein sequence ID" value="QTD56512.1"/>
    <property type="molecule type" value="Genomic_DNA"/>
</dbReference>
<feature type="domain" description="Immunity MXAN-0049 protein" evidence="1">
    <location>
        <begin position="84"/>
        <end position="234"/>
    </location>
</feature>
<evidence type="ECO:0000313" key="3">
    <source>
        <dbReference type="Proteomes" id="UP000663923"/>
    </source>
</evidence>
<evidence type="ECO:0000313" key="2">
    <source>
        <dbReference type="EMBL" id="QTD56512.1"/>
    </source>
</evidence>
<dbReference type="Pfam" id="PF07791">
    <property type="entry name" value="Imm11"/>
    <property type="match status" value="1"/>
</dbReference>
<gene>
    <name evidence="2" type="ORF">J4G78_02635</name>
</gene>
<keyword evidence="3" id="KW-1185">Reference proteome</keyword>
<accession>A0ABX7T6U1</accession>
<dbReference type="Proteomes" id="UP000663923">
    <property type="component" value="Chromosome"/>
</dbReference>
<protein>
    <recommendedName>
        <fullName evidence="1">Immunity MXAN-0049 protein domain-containing protein</fullName>
    </recommendedName>
</protein>
<proteinExistence type="predicted"/>
<name>A0ABX7T6U1_9SPHN</name>
<organism evidence="2 3">
    <name type="scientific">Parasphingorhabdus cellanae</name>
    <dbReference type="NCBI Taxonomy" id="2806553"/>
    <lineage>
        <taxon>Bacteria</taxon>
        <taxon>Pseudomonadati</taxon>
        <taxon>Pseudomonadota</taxon>
        <taxon>Alphaproteobacteria</taxon>
        <taxon>Sphingomonadales</taxon>
        <taxon>Sphingomonadaceae</taxon>
        <taxon>Parasphingorhabdus</taxon>
    </lineage>
</organism>
<evidence type="ECO:0000259" key="1">
    <source>
        <dbReference type="Pfam" id="PF07791"/>
    </source>
</evidence>
<dbReference type="InterPro" id="IPR012433">
    <property type="entry name" value="Imm11"/>
</dbReference>
<sequence length="253" mass="28775">MVWGMSLPSGFGEFFPMGNFEAHIDSDDDEWGDRLKAYYKEKMSEEQKALFDDGMGNGPGAYSYYVAQKFISERGMVSGVGKPPFCPIEAHEPPRSFVTEKGYKSLGSLIMLNGRILAVDEALKTIIERLEPGEHEFSSIEVRMPRNKVYPSSYYTLFIGQYFDSFLPEKSKRESIRNHGPSYPNYYSLEQSKKGVTGLALAKATFGSAHLWRERAFREWLICFSDELQAEIAEGGLRIPKHYQIKQITETVS</sequence>